<keyword evidence="3" id="KW-1185">Reference proteome</keyword>
<dbReference type="SUPFAM" id="SSF48403">
    <property type="entry name" value="Ankyrin repeat"/>
    <property type="match status" value="1"/>
</dbReference>
<accession>A0ABR2JCK6</accession>
<feature type="coiled-coil region" evidence="1">
    <location>
        <begin position="141"/>
        <end position="168"/>
    </location>
</feature>
<keyword evidence="1" id="KW-0175">Coiled coil</keyword>
<evidence type="ECO:0000313" key="2">
    <source>
        <dbReference type="EMBL" id="KAK8875622.1"/>
    </source>
</evidence>
<sequence>MEYLEALGNIQQNFLNFILSQENKEEDSLNLTKLLDNPNVKKDSSKLREVLHLISKVSENHFKNHDFMQKIESIILILKEQINQIFTNKEVWTIFRKNKRILLFLLNSKIITVDSSIANKIAHEADHYQCYFYPEIKPFIKEELRASIESKINSINNFEEKRKEGENDSYICQLIRNDSIDEFVIHVNQTNLPLSTQISQSIFETNSFLINKEPTLIEYSAFFGSIQIFKYLQINNNKLLTPSLWLYSIHGMNHEIISILEENHIKPKVQSFEDCLFESIKCHHNEISNYFLDQNSELHSNEIEFQMFLNALKYHNYSYFPKKINDTKLFYFWCKYDYLYFVELLLKENKIDLNLKTIQK</sequence>
<gene>
    <name evidence="2" type="ORF">M9Y10_005791</name>
</gene>
<dbReference type="EMBL" id="JAPFFF010000012">
    <property type="protein sequence ID" value="KAK8875622.1"/>
    <property type="molecule type" value="Genomic_DNA"/>
</dbReference>
<protein>
    <recommendedName>
        <fullName evidence="4">DUF3447 domain-containing protein</fullName>
    </recommendedName>
</protein>
<evidence type="ECO:0008006" key="4">
    <source>
        <dbReference type="Google" id="ProtNLM"/>
    </source>
</evidence>
<comment type="caution">
    <text evidence="2">The sequence shown here is derived from an EMBL/GenBank/DDBJ whole genome shotgun (WGS) entry which is preliminary data.</text>
</comment>
<dbReference type="InterPro" id="IPR036770">
    <property type="entry name" value="Ankyrin_rpt-contain_sf"/>
</dbReference>
<reference evidence="2 3" key="1">
    <citation type="submission" date="2024-04" db="EMBL/GenBank/DDBJ databases">
        <title>Tritrichomonas musculus Genome.</title>
        <authorList>
            <person name="Alves-Ferreira E."/>
            <person name="Grigg M."/>
            <person name="Lorenzi H."/>
            <person name="Galac M."/>
        </authorList>
    </citation>
    <scope>NUCLEOTIDE SEQUENCE [LARGE SCALE GENOMIC DNA]</scope>
    <source>
        <strain evidence="2 3">EAF2021</strain>
    </source>
</reference>
<evidence type="ECO:0000256" key="1">
    <source>
        <dbReference type="SAM" id="Coils"/>
    </source>
</evidence>
<dbReference type="PANTHER" id="PTHR24159">
    <property type="match status" value="1"/>
</dbReference>
<name>A0ABR2JCK6_9EUKA</name>
<proteinExistence type="predicted"/>
<organism evidence="2 3">
    <name type="scientific">Tritrichomonas musculus</name>
    <dbReference type="NCBI Taxonomy" id="1915356"/>
    <lineage>
        <taxon>Eukaryota</taxon>
        <taxon>Metamonada</taxon>
        <taxon>Parabasalia</taxon>
        <taxon>Tritrichomonadida</taxon>
        <taxon>Tritrichomonadidae</taxon>
        <taxon>Tritrichomonas</taxon>
    </lineage>
</organism>
<dbReference type="Proteomes" id="UP001470230">
    <property type="component" value="Unassembled WGS sequence"/>
</dbReference>
<evidence type="ECO:0000313" key="3">
    <source>
        <dbReference type="Proteomes" id="UP001470230"/>
    </source>
</evidence>
<dbReference type="PANTHER" id="PTHR24159:SF5">
    <property type="entry name" value="ANK_REP_REGION DOMAIN-CONTAINING PROTEIN"/>
    <property type="match status" value="1"/>
</dbReference>